<dbReference type="GO" id="GO:0003700">
    <property type="term" value="F:DNA-binding transcription factor activity"/>
    <property type="evidence" value="ECO:0007669"/>
    <property type="project" value="InterPro"/>
</dbReference>
<dbReference type="InterPro" id="IPR036388">
    <property type="entry name" value="WH-like_DNA-bd_sf"/>
</dbReference>
<dbReference type="EMBL" id="UESZ01000001">
    <property type="protein sequence ID" value="SSA35137.1"/>
    <property type="molecule type" value="Genomic_DNA"/>
</dbReference>
<protein>
    <submittedName>
        <fullName evidence="2">DNA-binding transcriptional regulator, MarR family</fullName>
    </submittedName>
</protein>
<gene>
    <name evidence="2" type="ORF">SAMN04489750_2482</name>
</gene>
<dbReference type="PANTHER" id="PTHR33164:SF106">
    <property type="entry name" value="TRANSCRIPTIONAL REGULATORY PROTEIN"/>
    <property type="match status" value="1"/>
</dbReference>
<dbReference type="RefSeq" id="WP_245934114.1">
    <property type="nucleotide sequence ID" value="NZ_QGDN01000001.1"/>
</dbReference>
<feature type="domain" description="HTH marR-type" evidence="1">
    <location>
        <begin position="5"/>
        <end position="145"/>
    </location>
</feature>
<dbReference type="InterPro" id="IPR000835">
    <property type="entry name" value="HTH_MarR-typ"/>
</dbReference>
<dbReference type="InterPro" id="IPR039422">
    <property type="entry name" value="MarR/SlyA-like"/>
</dbReference>
<keyword evidence="2" id="KW-0238">DNA-binding</keyword>
<dbReference type="SUPFAM" id="SSF46785">
    <property type="entry name" value="Winged helix' DNA-binding domain"/>
    <property type="match status" value="1"/>
</dbReference>
<keyword evidence="3" id="KW-1185">Reference proteome</keyword>
<proteinExistence type="predicted"/>
<reference evidence="3" key="1">
    <citation type="submission" date="2016-10" db="EMBL/GenBank/DDBJ databases">
        <authorList>
            <person name="Varghese N."/>
            <person name="Submissions S."/>
        </authorList>
    </citation>
    <scope>NUCLEOTIDE SEQUENCE [LARGE SCALE GENOMIC DNA]</scope>
    <source>
        <strain evidence="3">DSM 22951</strain>
    </source>
</reference>
<dbReference type="GO" id="GO:0003677">
    <property type="term" value="F:DNA binding"/>
    <property type="evidence" value="ECO:0007669"/>
    <property type="project" value="UniProtKB-KW"/>
</dbReference>
<evidence type="ECO:0000259" key="1">
    <source>
        <dbReference type="PROSITE" id="PS50995"/>
    </source>
</evidence>
<dbReference type="AlphaFoldDB" id="A0A2Y8ZYZ7"/>
<dbReference type="PROSITE" id="PS50995">
    <property type="entry name" value="HTH_MARR_2"/>
    <property type="match status" value="1"/>
</dbReference>
<dbReference type="PANTHER" id="PTHR33164">
    <property type="entry name" value="TRANSCRIPTIONAL REGULATOR, MARR FAMILY"/>
    <property type="match status" value="1"/>
</dbReference>
<evidence type="ECO:0000313" key="2">
    <source>
        <dbReference type="EMBL" id="SSA35137.1"/>
    </source>
</evidence>
<sequence length="158" mass="17151">MEAEDSDRLHRVHQALRAYGESYLHMGKAFAASGGLYSTDAAAMLEILQAEEAGNPLSPARLGERIGLSSGATSTLLNRLEDAGHIVRNRGHADRRAVTLHSTRGIHATAEAFFGPLEARINAVLASRSGDDLDEFTRLLEQLQQTLDSYRAEQDPPA</sequence>
<dbReference type="InterPro" id="IPR036390">
    <property type="entry name" value="WH_DNA-bd_sf"/>
</dbReference>
<dbReference type="SMART" id="SM00347">
    <property type="entry name" value="HTH_MARR"/>
    <property type="match status" value="1"/>
</dbReference>
<dbReference type="GO" id="GO:0006950">
    <property type="term" value="P:response to stress"/>
    <property type="evidence" value="ECO:0007669"/>
    <property type="project" value="TreeGrafter"/>
</dbReference>
<dbReference type="Proteomes" id="UP000250028">
    <property type="component" value="Unassembled WGS sequence"/>
</dbReference>
<organism evidence="2 3">
    <name type="scientific">Branchiibius hedensis</name>
    <dbReference type="NCBI Taxonomy" id="672460"/>
    <lineage>
        <taxon>Bacteria</taxon>
        <taxon>Bacillati</taxon>
        <taxon>Actinomycetota</taxon>
        <taxon>Actinomycetes</taxon>
        <taxon>Micrococcales</taxon>
        <taxon>Dermacoccaceae</taxon>
        <taxon>Branchiibius</taxon>
    </lineage>
</organism>
<evidence type="ECO:0000313" key="3">
    <source>
        <dbReference type="Proteomes" id="UP000250028"/>
    </source>
</evidence>
<name>A0A2Y8ZYZ7_9MICO</name>
<accession>A0A2Y8ZYZ7</accession>
<dbReference type="PRINTS" id="PR00598">
    <property type="entry name" value="HTHMARR"/>
</dbReference>
<dbReference type="Pfam" id="PF12802">
    <property type="entry name" value="MarR_2"/>
    <property type="match status" value="1"/>
</dbReference>
<dbReference type="Gene3D" id="1.10.10.10">
    <property type="entry name" value="Winged helix-like DNA-binding domain superfamily/Winged helix DNA-binding domain"/>
    <property type="match status" value="1"/>
</dbReference>